<reference evidence="1" key="1">
    <citation type="submission" date="2018-05" db="EMBL/GenBank/DDBJ databases">
        <authorList>
            <person name="Lanie J.A."/>
            <person name="Ng W.-L."/>
            <person name="Kazmierczak K.M."/>
            <person name="Andrzejewski T.M."/>
            <person name="Davidsen T.M."/>
            <person name="Wayne K.J."/>
            <person name="Tettelin H."/>
            <person name="Glass J.I."/>
            <person name="Rusch D."/>
            <person name="Podicherti R."/>
            <person name="Tsui H.-C.T."/>
            <person name="Winkler M.E."/>
        </authorList>
    </citation>
    <scope>NUCLEOTIDE SEQUENCE</scope>
</reference>
<protein>
    <submittedName>
        <fullName evidence="1">Uncharacterized protein</fullName>
    </submittedName>
</protein>
<dbReference type="EMBL" id="UINC01104007">
    <property type="protein sequence ID" value="SVC66843.1"/>
    <property type="molecule type" value="Genomic_DNA"/>
</dbReference>
<evidence type="ECO:0000313" key="1">
    <source>
        <dbReference type="EMBL" id="SVC66843.1"/>
    </source>
</evidence>
<accession>A0A382P0A9</accession>
<organism evidence="1">
    <name type="scientific">marine metagenome</name>
    <dbReference type="NCBI Taxonomy" id="408172"/>
    <lineage>
        <taxon>unclassified sequences</taxon>
        <taxon>metagenomes</taxon>
        <taxon>ecological metagenomes</taxon>
    </lineage>
</organism>
<name>A0A382P0A9_9ZZZZ</name>
<feature type="non-terminal residue" evidence="1">
    <location>
        <position position="1"/>
    </location>
</feature>
<proteinExistence type="predicted"/>
<gene>
    <name evidence="1" type="ORF">METZ01_LOCUS319697</name>
</gene>
<dbReference type="AlphaFoldDB" id="A0A382P0A9"/>
<sequence>PGTDPSTLTSMLDHVFTDAIGALREALEAARLERLALEERFQADVMLGDLVWETSYGLPGEGEPPRVRCDLTLEWPTWSQTAYRQWTLDGETGEPPEITIEVVVRVQRLVGSPDPSTVIAVLPDPPSVGDVELEATGPTVETIYDRGLDDPDWAIEFSYEGTYELDGEALEDGAVLDDHFGTLGGWVSGTLVRLGDLDLEFRPPDLQASP</sequence>